<dbReference type="Proteomes" id="UP000053593">
    <property type="component" value="Unassembled WGS sequence"/>
</dbReference>
<evidence type="ECO:0000256" key="1">
    <source>
        <dbReference type="SAM" id="MobiDB-lite"/>
    </source>
</evidence>
<dbReference type="EMBL" id="KN834845">
    <property type="protein sequence ID" value="KIK52278.1"/>
    <property type="molecule type" value="Genomic_DNA"/>
</dbReference>
<protein>
    <submittedName>
        <fullName evidence="2">Uncharacterized protein</fullName>
    </submittedName>
</protein>
<feature type="compositionally biased region" description="Polar residues" evidence="1">
    <location>
        <begin position="239"/>
        <end position="257"/>
    </location>
</feature>
<feature type="region of interest" description="Disordered" evidence="1">
    <location>
        <begin position="173"/>
        <end position="300"/>
    </location>
</feature>
<feature type="region of interest" description="Disordered" evidence="1">
    <location>
        <begin position="410"/>
        <end position="498"/>
    </location>
</feature>
<proteinExistence type="predicted"/>
<feature type="region of interest" description="Disordered" evidence="1">
    <location>
        <begin position="351"/>
        <end position="375"/>
    </location>
</feature>
<feature type="region of interest" description="Disordered" evidence="1">
    <location>
        <begin position="14"/>
        <end position="81"/>
    </location>
</feature>
<feature type="compositionally biased region" description="Low complexity" evidence="1">
    <location>
        <begin position="410"/>
        <end position="431"/>
    </location>
</feature>
<feature type="compositionally biased region" description="Low complexity" evidence="1">
    <location>
        <begin position="450"/>
        <end position="462"/>
    </location>
</feature>
<dbReference type="AlphaFoldDB" id="A0A0D0CBL0"/>
<name>A0A0D0CBL0_9AGAR</name>
<gene>
    <name evidence="2" type="ORF">GYMLUDRAFT_969476</name>
</gene>
<evidence type="ECO:0000313" key="2">
    <source>
        <dbReference type="EMBL" id="KIK52278.1"/>
    </source>
</evidence>
<feature type="compositionally biased region" description="Low complexity" evidence="1">
    <location>
        <begin position="356"/>
        <end position="372"/>
    </location>
</feature>
<dbReference type="OrthoDB" id="2507488at2759"/>
<reference evidence="2 3" key="1">
    <citation type="submission" date="2014-04" db="EMBL/GenBank/DDBJ databases">
        <title>Evolutionary Origins and Diversification of the Mycorrhizal Mutualists.</title>
        <authorList>
            <consortium name="DOE Joint Genome Institute"/>
            <consortium name="Mycorrhizal Genomics Consortium"/>
            <person name="Kohler A."/>
            <person name="Kuo A."/>
            <person name="Nagy L.G."/>
            <person name="Floudas D."/>
            <person name="Copeland A."/>
            <person name="Barry K.W."/>
            <person name="Cichocki N."/>
            <person name="Veneault-Fourrey C."/>
            <person name="LaButti K."/>
            <person name="Lindquist E.A."/>
            <person name="Lipzen A."/>
            <person name="Lundell T."/>
            <person name="Morin E."/>
            <person name="Murat C."/>
            <person name="Riley R."/>
            <person name="Ohm R."/>
            <person name="Sun H."/>
            <person name="Tunlid A."/>
            <person name="Henrissat B."/>
            <person name="Grigoriev I.V."/>
            <person name="Hibbett D.S."/>
            <person name="Martin F."/>
        </authorList>
    </citation>
    <scope>NUCLEOTIDE SEQUENCE [LARGE SCALE GENOMIC DNA]</scope>
    <source>
        <strain evidence="2 3">FD-317 M1</strain>
    </source>
</reference>
<feature type="compositionally biased region" description="Basic residues" evidence="1">
    <location>
        <begin position="432"/>
        <end position="449"/>
    </location>
</feature>
<accession>A0A0D0CBL0</accession>
<sequence length="510" mass="52695">MYRNVSSPIFDVPEFPTLRRVKPLPKRRKTSSESNTTVNGDSRPTTNGSLRTPATESANGGSNGNSVPHIPGLPFSLPNPLPGLPGPDATAEELLAHADALQSYYLPILDAAAANMASMAGMTGVAGLADVARMAGITGNNFGKGIGKDSHGLGLDEEELSLAAASFGLSLREDRLGGGGRGDEESDDHGDGDYIDHLQQPGNTKKRKVPANTFSSSSRFSGEGGDELSDFSGEHDGLAQQTIGIPTGSTLDSDTGQNDGGGGTKNLTSTSSTSSLTATTKPPSTLSASSPPSLSSSPSAPQLLQTRILNHRLHSRNTSRLSAVTLASLQQKETLKVRKRQLAAVLGALSATSPTGVNGSNSHSNSNPNGTGDENTLALALDQALSGAWTYPYPFPYPFSSSSSLGSSAGDASVSGALVPSTKSSSSSTSKPKIRLSKRAKPRMARKVKTSATSTSTTAATANGDLPRALLKTKSSGKKSTNTINNNSNKENEVPEGEFTFVFQSASECS</sequence>
<evidence type="ECO:0000313" key="3">
    <source>
        <dbReference type="Proteomes" id="UP000053593"/>
    </source>
</evidence>
<feature type="compositionally biased region" description="Low complexity" evidence="1">
    <location>
        <begin position="472"/>
        <end position="489"/>
    </location>
</feature>
<dbReference type="HOGENOM" id="CLU_534240_0_0_1"/>
<keyword evidence="3" id="KW-1185">Reference proteome</keyword>
<feature type="compositionally biased region" description="Low complexity" evidence="1">
    <location>
        <begin position="267"/>
        <end position="300"/>
    </location>
</feature>
<feature type="compositionally biased region" description="Polar residues" evidence="1">
    <location>
        <begin position="32"/>
        <end position="66"/>
    </location>
</feature>
<feature type="compositionally biased region" description="Basic residues" evidence="1">
    <location>
        <begin position="19"/>
        <end position="29"/>
    </location>
</feature>
<organism evidence="2 3">
    <name type="scientific">Collybiopsis luxurians FD-317 M1</name>
    <dbReference type="NCBI Taxonomy" id="944289"/>
    <lineage>
        <taxon>Eukaryota</taxon>
        <taxon>Fungi</taxon>
        <taxon>Dikarya</taxon>
        <taxon>Basidiomycota</taxon>
        <taxon>Agaricomycotina</taxon>
        <taxon>Agaricomycetes</taxon>
        <taxon>Agaricomycetidae</taxon>
        <taxon>Agaricales</taxon>
        <taxon>Marasmiineae</taxon>
        <taxon>Omphalotaceae</taxon>
        <taxon>Collybiopsis</taxon>
        <taxon>Collybiopsis luxurians</taxon>
    </lineage>
</organism>